<comment type="caution">
    <text evidence="1">The sequence shown here is derived from an EMBL/GenBank/DDBJ whole genome shotgun (WGS) entry which is preliminary data.</text>
</comment>
<protein>
    <submittedName>
        <fullName evidence="1">Uncharacterized protein</fullName>
    </submittedName>
</protein>
<evidence type="ECO:0000313" key="2">
    <source>
        <dbReference type="Proteomes" id="UP000299102"/>
    </source>
</evidence>
<sequence length="165" mass="19055">MYPDLAASPVCMEGDVTVRHTIMAWRTHTTLVDRRLKSLQGGTPKEKALYKNAAPIRRQYVIGEYLQTKKEYQQKAEEAQTKSWKEFCAAQERETMWENIYWLAELLAQTFYPDITMTSNHLSQIRPNYGIEELGLARDDPLFISEELQLELKALNPKKAFGPDG</sequence>
<proteinExistence type="predicted"/>
<organism evidence="1 2">
    <name type="scientific">Eumeta variegata</name>
    <name type="common">Bagworm moth</name>
    <name type="synonym">Eumeta japonica</name>
    <dbReference type="NCBI Taxonomy" id="151549"/>
    <lineage>
        <taxon>Eukaryota</taxon>
        <taxon>Metazoa</taxon>
        <taxon>Ecdysozoa</taxon>
        <taxon>Arthropoda</taxon>
        <taxon>Hexapoda</taxon>
        <taxon>Insecta</taxon>
        <taxon>Pterygota</taxon>
        <taxon>Neoptera</taxon>
        <taxon>Endopterygota</taxon>
        <taxon>Lepidoptera</taxon>
        <taxon>Glossata</taxon>
        <taxon>Ditrysia</taxon>
        <taxon>Tineoidea</taxon>
        <taxon>Psychidae</taxon>
        <taxon>Oiketicinae</taxon>
        <taxon>Eumeta</taxon>
    </lineage>
</organism>
<dbReference type="Proteomes" id="UP000299102">
    <property type="component" value="Unassembled WGS sequence"/>
</dbReference>
<dbReference type="EMBL" id="BGZK01002234">
    <property type="protein sequence ID" value="GBP92059.1"/>
    <property type="molecule type" value="Genomic_DNA"/>
</dbReference>
<keyword evidence="2" id="KW-1185">Reference proteome</keyword>
<dbReference type="OrthoDB" id="411871at2759"/>
<accession>A0A4C1ZYI3</accession>
<dbReference type="AlphaFoldDB" id="A0A4C1ZYI3"/>
<name>A0A4C1ZYI3_EUMVA</name>
<gene>
    <name evidence="1" type="ORF">EVAR_67787_1</name>
</gene>
<reference evidence="1 2" key="1">
    <citation type="journal article" date="2019" name="Commun. Biol.">
        <title>The bagworm genome reveals a unique fibroin gene that provides high tensile strength.</title>
        <authorList>
            <person name="Kono N."/>
            <person name="Nakamura H."/>
            <person name="Ohtoshi R."/>
            <person name="Tomita M."/>
            <person name="Numata K."/>
            <person name="Arakawa K."/>
        </authorList>
    </citation>
    <scope>NUCLEOTIDE SEQUENCE [LARGE SCALE GENOMIC DNA]</scope>
</reference>
<evidence type="ECO:0000313" key="1">
    <source>
        <dbReference type="EMBL" id="GBP92059.1"/>
    </source>
</evidence>